<feature type="transmembrane region" description="Helical" evidence="5">
    <location>
        <begin position="6"/>
        <end position="27"/>
    </location>
</feature>
<evidence type="ECO:0000256" key="2">
    <source>
        <dbReference type="ARBA" id="ARBA00022692"/>
    </source>
</evidence>
<evidence type="ECO:0000256" key="5">
    <source>
        <dbReference type="SAM" id="Phobius"/>
    </source>
</evidence>
<gene>
    <name evidence="6" type="ORF">QV13_09450</name>
</gene>
<evidence type="ECO:0000256" key="4">
    <source>
        <dbReference type="ARBA" id="ARBA00023136"/>
    </source>
</evidence>
<organism evidence="6 7">
    <name type="scientific">Mesorhizobium hungaricum</name>
    <dbReference type="NCBI Taxonomy" id="1566387"/>
    <lineage>
        <taxon>Bacteria</taxon>
        <taxon>Pseudomonadati</taxon>
        <taxon>Pseudomonadota</taxon>
        <taxon>Alphaproteobacteria</taxon>
        <taxon>Hyphomicrobiales</taxon>
        <taxon>Phyllobacteriaceae</taxon>
        <taxon>Mesorhizobium</taxon>
    </lineage>
</organism>
<dbReference type="Pfam" id="PF07681">
    <property type="entry name" value="DoxX"/>
    <property type="match status" value="1"/>
</dbReference>
<evidence type="ECO:0000313" key="6">
    <source>
        <dbReference type="EMBL" id="OCX19830.1"/>
    </source>
</evidence>
<name>A0A1C2DYI5_9HYPH</name>
<evidence type="ECO:0000256" key="3">
    <source>
        <dbReference type="ARBA" id="ARBA00022989"/>
    </source>
</evidence>
<proteinExistence type="predicted"/>
<comment type="caution">
    <text evidence="6">The sequence shown here is derived from an EMBL/GenBank/DDBJ whole genome shotgun (WGS) entry which is preliminary data.</text>
</comment>
<sequence length="123" mass="13288">MIAETLMLVGRLVFGGFFLIAGIRNFTHFSERRTTATTNYGWLLPAPVMAAGFAVQFFGGLLLVLGIWTVPAAAALIVFLVLATALYHNLFLFQGAERDPHLYFTLVNITLAGGLLMVIAGAL</sequence>
<dbReference type="RefSeq" id="WP_024923506.1">
    <property type="nucleotide sequence ID" value="NZ_MDEO01000030.1"/>
</dbReference>
<accession>A0A1C2DYI5</accession>
<evidence type="ECO:0000313" key="7">
    <source>
        <dbReference type="Proteomes" id="UP000094412"/>
    </source>
</evidence>
<dbReference type="GO" id="GO:0016020">
    <property type="term" value="C:membrane"/>
    <property type="evidence" value="ECO:0007669"/>
    <property type="project" value="UniProtKB-SubCell"/>
</dbReference>
<evidence type="ECO:0008006" key="8">
    <source>
        <dbReference type="Google" id="ProtNLM"/>
    </source>
</evidence>
<keyword evidence="4 5" id="KW-0472">Membrane</keyword>
<dbReference type="Proteomes" id="UP000094412">
    <property type="component" value="Unassembled WGS sequence"/>
</dbReference>
<keyword evidence="7" id="KW-1185">Reference proteome</keyword>
<feature type="transmembrane region" description="Helical" evidence="5">
    <location>
        <begin position="65"/>
        <end position="90"/>
    </location>
</feature>
<protein>
    <recommendedName>
        <fullName evidence="8">DoxX family protein</fullName>
    </recommendedName>
</protein>
<dbReference type="OrthoDB" id="8420386at2"/>
<keyword evidence="3 5" id="KW-1133">Transmembrane helix</keyword>
<comment type="subcellular location">
    <subcellularLocation>
        <location evidence="1">Membrane</location>
        <topology evidence="1">Multi-pass membrane protein</topology>
    </subcellularLocation>
</comment>
<dbReference type="EMBL" id="MDEO01000030">
    <property type="protein sequence ID" value="OCX19830.1"/>
    <property type="molecule type" value="Genomic_DNA"/>
</dbReference>
<dbReference type="AlphaFoldDB" id="A0A1C2DYI5"/>
<dbReference type="STRING" id="1566387.QV13_09450"/>
<feature type="transmembrane region" description="Helical" evidence="5">
    <location>
        <begin position="39"/>
        <end position="59"/>
    </location>
</feature>
<dbReference type="InterPro" id="IPR032808">
    <property type="entry name" value="DoxX"/>
</dbReference>
<evidence type="ECO:0000256" key="1">
    <source>
        <dbReference type="ARBA" id="ARBA00004141"/>
    </source>
</evidence>
<feature type="transmembrane region" description="Helical" evidence="5">
    <location>
        <begin position="102"/>
        <end position="122"/>
    </location>
</feature>
<reference evidence="6 7" key="1">
    <citation type="submission" date="2016-08" db="EMBL/GenBank/DDBJ databases">
        <title>Whole genome sequence of Mesorhizobium sp. strain UASWS1009 isolated from industrial sewage.</title>
        <authorList>
            <person name="Crovadore J."/>
            <person name="Calmin G."/>
            <person name="Chablais R."/>
            <person name="Cochard B."/>
            <person name="Lefort F."/>
        </authorList>
    </citation>
    <scope>NUCLEOTIDE SEQUENCE [LARGE SCALE GENOMIC DNA]</scope>
    <source>
        <strain evidence="6 7">UASWS1009</strain>
    </source>
</reference>
<keyword evidence="2 5" id="KW-0812">Transmembrane</keyword>